<dbReference type="EMBL" id="SLWM01000015">
    <property type="protein sequence ID" value="TCO17011.1"/>
    <property type="molecule type" value="Genomic_DNA"/>
</dbReference>
<accession>A0ABY2BG84</accession>
<name>A0ABY2BG84_9ACTN</name>
<dbReference type="RefSeq" id="WP_255511368.1">
    <property type="nucleotide sequence ID" value="NZ_SLWM01000015.1"/>
</dbReference>
<protein>
    <recommendedName>
        <fullName evidence="3">TetR family transcriptional regulator</fullName>
    </recommendedName>
</protein>
<reference evidence="1 2" key="1">
    <citation type="journal article" date="2015" name="Stand. Genomic Sci.">
        <title>Genomic Encyclopedia of Bacterial and Archaeal Type Strains, Phase III: the genomes of soil and plant-associated and newly described type strains.</title>
        <authorList>
            <person name="Whitman W.B."/>
            <person name="Woyke T."/>
            <person name="Klenk H.P."/>
            <person name="Zhou Y."/>
            <person name="Lilburn T.G."/>
            <person name="Beck B.J."/>
            <person name="De Vos P."/>
            <person name="Vandamme P."/>
            <person name="Eisen J.A."/>
            <person name="Garrity G."/>
            <person name="Hugenholtz P."/>
            <person name="Kyrpides N.C."/>
        </authorList>
    </citation>
    <scope>NUCLEOTIDE SEQUENCE [LARGE SCALE GENOMIC DNA]</scope>
    <source>
        <strain evidence="1 2">VKM Ac-2538</strain>
    </source>
</reference>
<organism evidence="1 2">
    <name type="scientific">Kribbella orskensis</name>
    <dbReference type="NCBI Taxonomy" id="2512216"/>
    <lineage>
        <taxon>Bacteria</taxon>
        <taxon>Bacillati</taxon>
        <taxon>Actinomycetota</taxon>
        <taxon>Actinomycetes</taxon>
        <taxon>Propionibacteriales</taxon>
        <taxon>Kribbellaceae</taxon>
        <taxon>Kribbella</taxon>
    </lineage>
</organism>
<gene>
    <name evidence="1" type="ORF">EV644_11531</name>
</gene>
<evidence type="ECO:0000313" key="2">
    <source>
        <dbReference type="Proteomes" id="UP000295818"/>
    </source>
</evidence>
<sequence>MVLRARAIVNTALSCIEVALMRRTENDRSLTDLLHQVFTIVQIP</sequence>
<evidence type="ECO:0000313" key="1">
    <source>
        <dbReference type="EMBL" id="TCO17011.1"/>
    </source>
</evidence>
<proteinExistence type="predicted"/>
<keyword evidence="2" id="KW-1185">Reference proteome</keyword>
<comment type="caution">
    <text evidence="1">The sequence shown here is derived from an EMBL/GenBank/DDBJ whole genome shotgun (WGS) entry which is preliminary data.</text>
</comment>
<evidence type="ECO:0008006" key="3">
    <source>
        <dbReference type="Google" id="ProtNLM"/>
    </source>
</evidence>
<dbReference type="Proteomes" id="UP000295818">
    <property type="component" value="Unassembled WGS sequence"/>
</dbReference>